<protein>
    <submittedName>
        <fullName evidence="1">Uncharacterized protein</fullName>
    </submittedName>
</protein>
<dbReference type="EMBL" id="BPLR01015811">
    <property type="protein sequence ID" value="GIY78867.1"/>
    <property type="molecule type" value="Genomic_DNA"/>
</dbReference>
<organism evidence="1 2">
    <name type="scientific">Caerostris extrusa</name>
    <name type="common">Bark spider</name>
    <name type="synonym">Caerostris bankana</name>
    <dbReference type="NCBI Taxonomy" id="172846"/>
    <lineage>
        <taxon>Eukaryota</taxon>
        <taxon>Metazoa</taxon>
        <taxon>Ecdysozoa</taxon>
        <taxon>Arthropoda</taxon>
        <taxon>Chelicerata</taxon>
        <taxon>Arachnida</taxon>
        <taxon>Araneae</taxon>
        <taxon>Araneomorphae</taxon>
        <taxon>Entelegynae</taxon>
        <taxon>Araneoidea</taxon>
        <taxon>Araneidae</taxon>
        <taxon>Caerostris</taxon>
    </lineage>
</organism>
<accession>A0AAV4W7W3</accession>
<evidence type="ECO:0000313" key="2">
    <source>
        <dbReference type="Proteomes" id="UP001054945"/>
    </source>
</evidence>
<keyword evidence="2" id="KW-1185">Reference proteome</keyword>
<sequence length="83" mass="9112">MLLSVMNDTKHSASFVCPIHQDYSCTGVLQIHNPQSCANSSPAGDSFSLNQRIMRILTFQCDYTEIICGVCDNANMAGHCTVR</sequence>
<dbReference type="Proteomes" id="UP001054945">
    <property type="component" value="Unassembled WGS sequence"/>
</dbReference>
<proteinExistence type="predicted"/>
<comment type="caution">
    <text evidence="1">The sequence shown here is derived from an EMBL/GenBank/DDBJ whole genome shotgun (WGS) entry which is preliminary data.</text>
</comment>
<evidence type="ECO:0000313" key="1">
    <source>
        <dbReference type="EMBL" id="GIY78867.1"/>
    </source>
</evidence>
<dbReference type="AlphaFoldDB" id="A0AAV4W7W3"/>
<reference evidence="1 2" key="1">
    <citation type="submission" date="2021-06" db="EMBL/GenBank/DDBJ databases">
        <title>Caerostris extrusa draft genome.</title>
        <authorList>
            <person name="Kono N."/>
            <person name="Arakawa K."/>
        </authorList>
    </citation>
    <scope>NUCLEOTIDE SEQUENCE [LARGE SCALE GENOMIC DNA]</scope>
</reference>
<gene>
    <name evidence="1" type="ORF">CEXT_424861</name>
</gene>
<name>A0AAV4W7W3_CAEEX</name>